<comment type="caution">
    <text evidence="1">The sequence shown here is derived from an EMBL/GenBank/DDBJ whole genome shotgun (WGS) entry which is preliminary data.</text>
</comment>
<proteinExistence type="predicted"/>
<accession>A0ACC0I7R0</accession>
<organism evidence="1 2">
    <name type="scientific">Camellia lanceoleosa</name>
    <dbReference type="NCBI Taxonomy" id="1840588"/>
    <lineage>
        <taxon>Eukaryota</taxon>
        <taxon>Viridiplantae</taxon>
        <taxon>Streptophyta</taxon>
        <taxon>Embryophyta</taxon>
        <taxon>Tracheophyta</taxon>
        <taxon>Spermatophyta</taxon>
        <taxon>Magnoliopsida</taxon>
        <taxon>eudicotyledons</taxon>
        <taxon>Gunneridae</taxon>
        <taxon>Pentapetalae</taxon>
        <taxon>asterids</taxon>
        <taxon>Ericales</taxon>
        <taxon>Theaceae</taxon>
        <taxon>Camellia</taxon>
    </lineage>
</organism>
<name>A0ACC0I7R0_9ERIC</name>
<protein>
    <submittedName>
        <fullName evidence="1">Leucine-rich repeat receptor-like protein kinase</fullName>
    </submittedName>
</protein>
<sequence length="1390" mass="152559">MDLIGSLSNDILSLSDLQYLDLSNNKGLTGTLPSLIGNLNQLTTLMLIGCSFSGPIPDSIGSLQQLVFLALNANSFSGPIPPSIGNLSNLSWLDLTDNQLNGTIPVSSGSTTGLDMLVKARHFHLGMNQLFGSIPSQLFHSNMNLIHAIFDNNKLTGSIPDTLGYVQTLEVIRFNWNSLNGPVPSNLNNLTSVSELYLSNNNLNGPLPNLTGMNFLNSLDMSNNSFNSSAVPPWLTSLEALTTLMMEHTQLQGIIPVNLFSLPQLQTVVLSNNELNGTLTIAANYSSQLTLIDLQNNSISGYTAATGSSMDLLLADNPICQGAGATGSYCTAQKTNSSNFTPLNNCTSMTCGSNKVLSLNCKCAYPYTGTLHFISFSFSNLKNLSYYSSLSGSLMSAFLSNQLPVDSVTVSDPSIDIYSYLQFRVQIFPSGQDQFNRTAVSSIGTLLNRQPFQLNNFGPFFFIDESYSFAASWDSNKSNGGVPQLKGARCFSFEELKKYTNTFSEANCIGSGGYGKVYRGTLPTGQLVAIKRAKQGSMQGGLEFKSELELLSRVHHKNVVSLVGYCFEQGEQVLVYEYIANGTLKESLSGKSGIRLDWMKRLQIALGAASGLHYLHELANPPIIHRDIKSNNILLDEYLNAKVSDFGLSKSLLYSENCHITTQVKGTMGYLDPEYCMTQQLTEKSDVYAFGVLMIELITAKQPIEKGKYIVREVGQKMDKAKDLYDLHEILDPNILGTALPGLEKFVDLAMRCVEEGAGRPTMGEVVKEIENIMQIAGWKLNVDSASTSVSVFQQQPVVNSTFNCHCGSNQLSGEIPSQLFNSNMSLIHVCEFLLDQLFIHRLWFLSDNQLTGPLPNLTGLNSLNFVVMENTGLQGQIPIAFFNLPLLMRVVLRNNRLNGTLDTRTSCSDQLQLIDLQNNSIIDFAPGMQFKSELILVGNPVCEGKQGIKPYCSIQQSNFSYSTQPNNCVPVTCKSDQICSPSCRCALPYMGSLILAAPAFDLENSSIYMSLENYLMSSFRSHQLPVDSVSLSKNSYSTVLSLKLFPYGVDRFNRTGISGIGLVLHNLTTPYCDKTFGPLVFIADQYVYFAAVGCSLLVILSLLAGIYAFYQKRRAAISDKQNNPFASWDSNKSNGGVPQLKGARCFSFEELKKYTNTFSEANCIGSGGYGKVYRGTLPTGQLVAIKRAKQGSMQGGLEFKSELELLSRVHHKNVVSLVGYCFEQGEQVLVENCHITTQVKGTMGYLDPEYCMTQQLTEKSDVYAFGVLMIELITAKQPIEKGKYIVREVGQKMDKAKDLYDLHEILDPNILGTALPGLEKFVDLAMRCVEEGAGRPTMGEVVKEIENIMQIAGWKLNVDSRPTSVGFEGASNHPYSEESLIIYGRALAR</sequence>
<dbReference type="Proteomes" id="UP001060215">
    <property type="component" value="Chromosome 6"/>
</dbReference>
<gene>
    <name evidence="1" type="ORF">LOK49_LG03G03380</name>
</gene>
<reference evidence="1 2" key="1">
    <citation type="journal article" date="2022" name="Plant J.">
        <title>Chromosome-level genome of Camellia lanceoleosa provides a valuable resource for understanding genome evolution and self-incompatibility.</title>
        <authorList>
            <person name="Gong W."/>
            <person name="Xiao S."/>
            <person name="Wang L."/>
            <person name="Liao Z."/>
            <person name="Chang Y."/>
            <person name="Mo W."/>
            <person name="Hu G."/>
            <person name="Li W."/>
            <person name="Zhao G."/>
            <person name="Zhu H."/>
            <person name="Hu X."/>
            <person name="Ji K."/>
            <person name="Xiang X."/>
            <person name="Song Q."/>
            <person name="Yuan D."/>
            <person name="Jin S."/>
            <person name="Zhang L."/>
        </authorList>
    </citation>
    <scope>NUCLEOTIDE SEQUENCE [LARGE SCALE GENOMIC DNA]</scope>
    <source>
        <strain evidence="1">SQ_2022a</strain>
    </source>
</reference>
<evidence type="ECO:0000313" key="2">
    <source>
        <dbReference type="Proteomes" id="UP001060215"/>
    </source>
</evidence>
<dbReference type="EMBL" id="CM045763">
    <property type="protein sequence ID" value="KAI8021475.1"/>
    <property type="molecule type" value="Genomic_DNA"/>
</dbReference>
<evidence type="ECO:0000313" key="1">
    <source>
        <dbReference type="EMBL" id="KAI8021475.1"/>
    </source>
</evidence>
<keyword evidence="2" id="KW-1185">Reference proteome</keyword>